<evidence type="ECO:0000313" key="8">
    <source>
        <dbReference type="EMBL" id="WJW66564.1"/>
    </source>
</evidence>
<dbReference type="EMBL" id="JACATZ010000001">
    <property type="protein sequence ID" value="NWJ44676.1"/>
    <property type="molecule type" value="Genomic_DNA"/>
</dbReference>
<feature type="transmembrane region" description="Helical" evidence="6">
    <location>
        <begin position="323"/>
        <end position="341"/>
    </location>
</feature>
<feature type="transmembrane region" description="Helical" evidence="6">
    <location>
        <begin position="27"/>
        <end position="50"/>
    </location>
</feature>
<feature type="transmembrane region" description="Helical" evidence="6">
    <location>
        <begin position="252"/>
        <end position="276"/>
    </location>
</feature>
<dbReference type="GO" id="GO:0005886">
    <property type="term" value="C:plasma membrane"/>
    <property type="evidence" value="ECO:0007669"/>
    <property type="project" value="UniProtKB-SubCell"/>
</dbReference>
<keyword evidence="4 6" id="KW-1133">Transmembrane helix</keyword>
<keyword evidence="5 6" id="KW-0472">Membrane</keyword>
<dbReference type="AlphaFoldDB" id="A0A8T7M1N0"/>
<reference evidence="7 9" key="1">
    <citation type="submission" date="2020-06" db="EMBL/GenBank/DDBJ databases">
        <title>Anoxygenic phototrophic Chloroflexota member uses a Type I reaction center.</title>
        <authorList>
            <person name="Tsuji J.M."/>
            <person name="Shaw N.A."/>
            <person name="Nagashima S."/>
            <person name="Venkiteswaran J."/>
            <person name="Schiff S.L."/>
            <person name="Hanada S."/>
            <person name="Tank M."/>
            <person name="Neufeld J.D."/>
        </authorList>
    </citation>
    <scope>NUCLEOTIDE SEQUENCE [LARGE SCALE GENOMIC DNA]</scope>
    <source>
        <strain evidence="7">L227-S17</strain>
    </source>
</reference>
<dbReference type="NCBIfam" id="TIGR00765">
    <property type="entry name" value="yihY_not_rbn"/>
    <property type="match status" value="1"/>
</dbReference>
<feature type="transmembrane region" description="Helical" evidence="6">
    <location>
        <begin position="135"/>
        <end position="159"/>
    </location>
</feature>
<evidence type="ECO:0000256" key="3">
    <source>
        <dbReference type="ARBA" id="ARBA00022692"/>
    </source>
</evidence>
<sequence length="348" mass="38017">MKGIFSTLKRGLTKFLEDQGTGWAAAIAYYALVSVFPLIIGVVVIATLIIQDDNTRKDITKSLIEAFPKADQAGVNINEIINNFIDTLSKAAPVLAVVSVIGTLWSGSGVLDGIMTAVNVAWDVKRDRRSFFKKAVIRFGMLIGLGILFIISTGMGFAIQIIRGLDIGILGISTNSFSLLWDTIIFIVLYLLNVAIFMVIYRLAPDRTLEKRIRWKPILLGAVIAAFLFEISKLLLTFFLTGFGGAQSYQRTYGAIAGVIIFLFYVYVSACILLIGAEIAAVATRKAEVEAGELREPEIKKTNSNILTPVTVEIAKPKETKSGLLPAFFSLAIVGLFIVAGRKRSNRK</sequence>
<feature type="transmembrane region" description="Helical" evidence="6">
    <location>
        <begin position="215"/>
        <end position="240"/>
    </location>
</feature>
<evidence type="ECO:0000313" key="9">
    <source>
        <dbReference type="Proteomes" id="UP000521676"/>
    </source>
</evidence>
<evidence type="ECO:0000313" key="10">
    <source>
        <dbReference type="Proteomes" id="UP001431572"/>
    </source>
</evidence>
<dbReference type="PIRSF" id="PIRSF035875">
    <property type="entry name" value="RNase_BN"/>
    <property type="match status" value="1"/>
</dbReference>
<keyword evidence="10" id="KW-1185">Reference proteome</keyword>
<name>A0A8T7M1N0_9CHLR</name>
<dbReference type="RefSeq" id="WP_341468453.1">
    <property type="nucleotide sequence ID" value="NZ_CP128399.1"/>
</dbReference>
<proteinExistence type="predicted"/>
<gene>
    <name evidence="7" type="ORF">HXX08_02240</name>
    <name evidence="8" type="ORF">OZ401_002368</name>
</gene>
<evidence type="ECO:0000256" key="1">
    <source>
        <dbReference type="ARBA" id="ARBA00004651"/>
    </source>
</evidence>
<dbReference type="Proteomes" id="UP000521676">
    <property type="component" value="Unassembled WGS sequence"/>
</dbReference>
<evidence type="ECO:0000256" key="5">
    <source>
        <dbReference type="ARBA" id="ARBA00023136"/>
    </source>
</evidence>
<dbReference type="EMBL" id="CP128399">
    <property type="protein sequence ID" value="WJW66564.1"/>
    <property type="molecule type" value="Genomic_DNA"/>
</dbReference>
<evidence type="ECO:0000313" key="7">
    <source>
        <dbReference type="EMBL" id="NWJ44676.1"/>
    </source>
</evidence>
<evidence type="ECO:0000256" key="6">
    <source>
        <dbReference type="SAM" id="Phobius"/>
    </source>
</evidence>
<dbReference type="Proteomes" id="UP001431572">
    <property type="component" value="Chromosome 1"/>
</dbReference>
<dbReference type="PANTHER" id="PTHR30213">
    <property type="entry name" value="INNER MEMBRANE PROTEIN YHJD"/>
    <property type="match status" value="1"/>
</dbReference>
<keyword evidence="3 6" id="KW-0812">Transmembrane</keyword>
<keyword evidence="2" id="KW-1003">Cell membrane</keyword>
<evidence type="ECO:0000256" key="4">
    <source>
        <dbReference type="ARBA" id="ARBA00022989"/>
    </source>
</evidence>
<dbReference type="Pfam" id="PF03631">
    <property type="entry name" value="Virul_fac_BrkB"/>
    <property type="match status" value="1"/>
</dbReference>
<feature type="transmembrane region" description="Helical" evidence="6">
    <location>
        <begin position="179"/>
        <end position="203"/>
    </location>
</feature>
<evidence type="ECO:0000256" key="2">
    <source>
        <dbReference type="ARBA" id="ARBA00022475"/>
    </source>
</evidence>
<dbReference type="PANTHER" id="PTHR30213:SF0">
    <property type="entry name" value="UPF0761 MEMBRANE PROTEIN YIHY"/>
    <property type="match status" value="1"/>
</dbReference>
<protein>
    <submittedName>
        <fullName evidence="7">YihY/virulence factor BrkB family protein</fullName>
    </submittedName>
</protein>
<organism evidence="7 9">
    <name type="scientific">Candidatus Chlorohelix allophototropha</name>
    <dbReference type="NCBI Taxonomy" id="3003348"/>
    <lineage>
        <taxon>Bacteria</taxon>
        <taxon>Bacillati</taxon>
        <taxon>Chloroflexota</taxon>
        <taxon>Chloroflexia</taxon>
        <taxon>Candidatus Chloroheliales</taxon>
        <taxon>Candidatus Chloroheliaceae</taxon>
        <taxon>Candidatus Chlorohelix</taxon>
    </lineage>
</organism>
<accession>A0A8T7M1N0</accession>
<reference evidence="8" key="2">
    <citation type="journal article" date="2024" name="Nature">
        <title>Anoxygenic phototroph of the Chloroflexota uses a type I reaction centre.</title>
        <authorList>
            <person name="Tsuji J.M."/>
            <person name="Shaw N.A."/>
            <person name="Nagashima S."/>
            <person name="Venkiteswaran J.J."/>
            <person name="Schiff S.L."/>
            <person name="Watanabe T."/>
            <person name="Fukui M."/>
            <person name="Hanada S."/>
            <person name="Tank M."/>
            <person name="Neufeld J.D."/>
        </authorList>
    </citation>
    <scope>NUCLEOTIDE SEQUENCE</scope>
    <source>
        <strain evidence="8">L227-S17</strain>
    </source>
</reference>
<dbReference type="InterPro" id="IPR017039">
    <property type="entry name" value="Virul_fac_BrkB"/>
</dbReference>
<comment type="subcellular location">
    <subcellularLocation>
        <location evidence="1">Cell membrane</location>
        <topology evidence="1">Multi-pass membrane protein</topology>
    </subcellularLocation>
</comment>